<evidence type="ECO:0000256" key="1">
    <source>
        <dbReference type="ARBA" id="ARBA00006754"/>
    </source>
</evidence>
<sequence>MAAADRLPDEVLRRLELASGDFSHQAIVTMAQQLPFFGRMNAEQRASVQLVVQTGVANFVEWLRDPRAAIRLTAEAFRAAPRDLTKRVSLRQTVEMVRTATDVFERQLPSVATDAAQLAALTEAVLRYGREIAFAAATVYAAAAESRGAWDARLEALVVDGVVRGDPDESLLSRASALGWDLSATATVVVGNPPDRPASSVTSSVRAVAARHARDALVAVQGSRLVAVVSGALPGTPLLTDLSGCFGPGPVVVGPVAASVGGANRSAVEAMAGLRAVPAWPSAPRPVLAADLLAERVLDGDPYAERALLDLVVRPLLGAGGALADTLDAYLEAGGAVESCSRTLFVHANTVRYRLRRVAEVTGLEPTAPRDAHVLRTACAVGRLAVARGTF</sequence>
<dbReference type="Pfam" id="PF14361">
    <property type="entry name" value="RsbRD_N"/>
    <property type="match status" value="1"/>
</dbReference>
<evidence type="ECO:0000313" key="5">
    <source>
        <dbReference type="EMBL" id="UZJ23670.1"/>
    </source>
</evidence>
<dbReference type="InterPro" id="IPR041522">
    <property type="entry name" value="CdaR_GGDEF"/>
</dbReference>
<dbReference type="Pfam" id="PF17853">
    <property type="entry name" value="GGDEF_2"/>
    <property type="match status" value="1"/>
</dbReference>
<dbReference type="PANTHER" id="PTHR33744:SF7">
    <property type="entry name" value="PUCR FAMILY TRANSCRIPTIONAL REGULATOR"/>
    <property type="match status" value="1"/>
</dbReference>
<dbReference type="InterPro" id="IPR025751">
    <property type="entry name" value="RsbRD_N_dom"/>
</dbReference>
<dbReference type="RefSeq" id="WP_265381778.1">
    <property type="nucleotide sequence ID" value="NZ_CP110615.1"/>
</dbReference>
<dbReference type="Pfam" id="PF13556">
    <property type="entry name" value="HTH_30"/>
    <property type="match status" value="1"/>
</dbReference>
<dbReference type="Gene3D" id="1.10.10.2840">
    <property type="entry name" value="PucR C-terminal helix-turn-helix domain"/>
    <property type="match status" value="1"/>
</dbReference>
<protein>
    <submittedName>
        <fullName evidence="5">Helix-turn-helix domain-containing protein</fullName>
    </submittedName>
</protein>
<accession>A0ABY6NWA3</accession>
<dbReference type="Proteomes" id="UP001164965">
    <property type="component" value="Chromosome"/>
</dbReference>
<feature type="domain" description="RsbT co-antagonist protein RsbRD N-terminal" evidence="3">
    <location>
        <begin position="28"/>
        <end position="153"/>
    </location>
</feature>
<proteinExistence type="inferred from homology"/>
<gene>
    <name evidence="5" type="ORF">RHODO2019_10660</name>
</gene>
<comment type="similarity">
    <text evidence="1">Belongs to the CdaR family.</text>
</comment>
<organism evidence="5 6">
    <name type="scientific">Rhodococcus antarcticus</name>
    <dbReference type="NCBI Taxonomy" id="2987751"/>
    <lineage>
        <taxon>Bacteria</taxon>
        <taxon>Bacillati</taxon>
        <taxon>Actinomycetota</taxon>
        <taxon>Actinomycetes</taxon>
        <taxon>Mycobacteriales</taxon>
        <taxon>Nocardiaceae</taxon>
        <taxon>Rhodococcus</taxon>
    </lineage>
</organism>
<dbReference type="InterPro" id="IPR025736">
    <property type="entry name" value="PucR_C-HTH_dom"/>
</dbReference>
<dbReference type="InterPro" id="IPR042070">
    <property type="entry name" value="PucR_C-HTH_sf"/>
</dbReference>
<feature type="domain" description="PucR C-terminal helix-turn-helix" evidence="2">
    <location>
        <begin position="323"/>
        <end position="380"/>
    </location>
</feature>
<evidence type="ECO:0000313" key="6">
    <source>
        <dbReference type="Proteomes" id="UP001164965"/>
    </source>
</evidence>
<evidence type="ECO:0000259" key="3">
    <source>
        <dbReference type="Pfam" id="PF14361"/>
    </source>
</evidence>
<feature type="domain" description="CdaR GGDEF-like" evidence="4">
    <location>
        <begin position="165"/>
        <end position="276"/>
    </location>
</feature>
<reference evidence="5" key="1">
    <citation type="submission" date="2022-10" db="EMBL/GenBank/DDBJ databases">
        <title>Rhodococcus sp.75.</title>
        <authorList>
            <person name="Sun M."/>
        </authorList>
    </citation>
    <scope>NUCLEOTIDE SEQUENCE</scope>
    <source>
        <strain evidence="5">75</strain>
    </source>
</reference>
<evidence type="ECO:0000259" key="4">
    <source>
        <dbReference type="Pfam" id="PF17853"/>
    </source>
</evidence>
<dbReference type="InterPro" id="IPR051448">
    <property type="entry name" value="CdaR-like_regulators"/>
</dbReference>
<keyword evidence="6" id="KW-1185">Reference proteome</keyword>
<dbReference type="EMBL" id="CP110615">
    <property type="protein sequence ID" value="UZJ23670.1"/>
    <property type="molecule type" value="Genomic_DNA"/>
</dbReference>
<evidence type="ECO:0000259" key="2">
    <source>
        <dbReference type="Pfam" id="PF13556"/>
    </source>
</evidence>
<name>A0ABY6NWA3_9NOCA</name>
<dbReference type="PANTHER" id="PTHR33744">
    <property type="entry name" value="CARBOHYDRATE DIACID REGULATOR"/>
    <property type="match status" value="1"/>
</dbReference>